<comment type="caution">
    <text evidence="2">The sequence shown here is derived from an EMBL/GenBank/DDBJ whole genome shotgun (WGS) entry which is preliminary data.</text>
</comment>
<keyword evidence="3" id="KW-1185">Reference proteome</keyword>
<proteinExistence type="predicted"/>
<gene>
    <name evidence="2" type="ORF">FHL15_010235</name>
</gene>
<accession>A0A553HLQ7</accession>
<evidence type="ECO:0000313" key="3">
    <source>
        <dbReference type="Proteomes" id="UP000319160"/>
    </source>
</evidence>
<protein>
    <submittedName>
        <fullName evidence="2">Uncharacterized protein</fullName>
    </submittedName>
</protein>
<dbReference type="OrthoDB" id="4655630at2759"/>
<evidence type="ECO:0000313" key="2">
    <source>
        <dbReference type="EMBL" id="TRX88892.1"/>
    </source>
</evidence>
<feature type="region of interest" description="Disordered" evidence="1">
    <location>
        <begin position="1"/>
        <end position="25"/>
    </location>
</feature>
<name>A0A553HLQ7_9PEZI</name>
<dbReference type="AlphaFoldDB" id="A0A553HLQ7"/>
<sequence length="209" mass="22847">MASFMEQSYDMCRNSRRGPHHTTNSDRAAAEIVAREEANAVQGLPKAEVLRKRADECLSHIKARRELYARTAKTVATGEYDVGTGDDSITTAGLATCFGVAVTGHWSEGTSGEFDRTLSHTYADSAKTPEVLEAFGDLLQDVSEVKGSGWTKEDIDAYNEEYGNYVAAITQTVGVAPEEKKHDYEEVWRLKINSDKSINCGPEGGSNKC</sequence>
<organism evidence="2 3">
    <name type="scientific">Xylaria flabelliformis</name>
    <dbReference type="NCBI Taxonomy" id="2512241"/>
    <lineage>
        <taxon>Eukaryota</taxon>
        <taxon>Fungi</taxon>
        <taxon>Dikarya</taxon>
        <taxon>Ascomycota</taxon>
        <taxon>Pezizomycotina</taxon>
        <taxon>Sordariomycetes</taxon>
        <taxon>Xylariomycetidae</taxon>
        <taxon>Xylariales</taxon>
        <taxon>Xylariaceae</taxon>
        <taxon>Xylaria</taxon>
    </lineage>
</organism>
<reference evidence="3" key="1">
    <citation type="submission" date="2019-06" db="EMBL/GenBank/DDBJ databases">
        <title>Draft genome sequence of the griseofulvin-producing fungus Xylaria cubensis strain G536.</title>
        <authorList>
            <person name="Mead M.E."/>
            <person name="Raja H.A."/>
            <person name="Steenwyk J.L."/>
            <person name="Knowles S.L."/>
            <person name="Oberlies N.H."/>
            <person name="Rokas A."/>
        </authorList>
    </citation>
    <scope>NUCLEOTIDE SEQUENCE [LARGE SCALE GENOMIC DNA]</scope>
    <source>
        <strain evidence="3">G536</strain>
    </source>
</reference>
<dbReference type="EMBL" id="VFLP01000078">
    <property type="protein sequence ID" value="TRX88892.1"/>
    <property type="molecule type" value="Genomic_DNA"/>
</dbReference>
<evidence type="ECO:0000256" key="1">
    <source>
        <dbReference type="SAM" id="MobiDB-lite"/>
    </source>
</evidence>
<dbReference type="Proteomes" id="UP000319160">
    <property type="component" value="Unassembled WGS sequence"/>
</dbReference>